<keyword evidence="4" id="KW-0444">Lipid biosynthesis</keyword>
<dbReference type="GO" id="GO:0004609">
    <property type="term" value="F:phosphatidylserine decarboxylase activity"/>
    <property type="evidence" value="ECO:0007669"/>
    <property type="project" value="UniProtKB-EC"/>
</dbReference>
<dbReference type="InterPro" id="IPR003817">
    <property type="entry name" value="PS_Dcarbxylase"/>
</dbReference>
<dbReference type="RefSeq" id="XP_018295431.1">
    <property type="nucleotide sequence ID" value="XM_018433668.1"/>
</dbReference>
<proteinExistence type="predicted"/>
<evidence type="ECO:0000256" key="11">
    <source>
        <dbReference type="ARBA" id="ARBA00024326"/>
    </source>
</evidence>
<keyword evidence="9" id="KW-1208">Phospholipid metabolism</keyword>
<dbReference type="NCBIfam" id="TIGR00163">
    <property type="entry name" value="PS_decarb"/>
    <property type="match status" value="1"/>
</dbReference>
<evidence type="ECO:0000256" key="8">
    <source>
        <dbReference type="ARBA" id="ARBA00023239"/>
    </source>
</evidence>
<dbReference type="EC" id="4.1.1.65" evidence="3"/>
<gene>
    <name evidence="12" type="ORF">PHYBLDRAFT_157747</name>
</gene>
<keyword evidence="5" id="KW-0210">Decarboxylase</keyword>
<comment type="pathway">
    <text evidence="11">Phospholipid metabolism; phosphatidylethanolamine biosynthesis.</text>
</comment>
<dbReference type="GeneID" id="28994574"/>
<dbReference type="OrthoDB" id="5973539at2759"/>
<evidence type="ECO:0000256" key="2">
    <source>
        <dbReference type="ARBA" id="ARBA00005189"/>
    </source>
</evidence>
<name>A0A167P7B2_PHYB8</name>
<keyword evidence="10" id="KW-0670">Pyruvate</keyword>
<dbReference type="Proteomes" id="UP000077315">
    <property type="component" value="Unassembled WGS sequence"/>
</dbReference>
<dbReference type="EMBL" id="KV440974">
    <property type="protein sequence ID" value="OAD77391.1"/>
    <property type="molecule type" value="Genomic_DNA"/>
</dbReference>
<keyword evidence="13" id="KW-1185">Reference proteome</keyword>
<reference evidence="13" key="1">
    <citation type="submission" date="2015-06" db="EMBL/GenBank/DDBJ databases">
        <title>Expansion of signal transduction pathways in fungi by whole-genome duplication.</title>
        <authorList>
            <consortium name="DOE Joint Genome Institute"/>
            <person name="Corrochano L.M."/>
            <person name="Kuo A."/>
            <person name="Marcet-Houben M."/>
            <person name="Polaino S."/>
            <person name="Salamov A."/>
            <person name="Villalobos J.M."/>
            <person name="Alvarez M.I."/>
            <person name="Avalos J."/>
            <person name="Benito E.P."/>
            <person name="Benoit I."/>
            <person name="Burger G."/>
            <person name="Camino L.P."/>
            <person name="Canovas D."/>
            <person name="Cerda-Olmedo E."/>
            <person name="Cheng J.-F."/>
            <person name="Dominguez A."/>
            <person name="Elias M."/>
            <person name="Eslava A.P."/>
            <person name="Glaser F."/>
            <person name="Grimwood J."/>
            <person name="Gutierrez G."/>
            <person name="Heitman J."/>
            <person name="Henrissat B."/>
            <person name="Iturriaga E.A."/>
            <person name="Lang B.F."/>
            <person name="Lavin J.L."/>
            <person name="Lee S."/>
            <person name="Li W."/>
            <person name="Lindquist E."/>
            <person name="Lopez-Garcia S."/>
            <person name="Luque E.M."/>
            <person name="Marcos A.T."/>
            <person name="Martin J."/>
            <person name="McCluskey K."/>
            <person name="Medina H.R."/>
            <person name="Miralles-Duran A."/>
            <person name="Miyazaki A."/>
            <person name="Munoz-Torres E."/>
            <person name="Oguiza J.A."/>
            <person name="Ohm R."/>
            <person name="Olmedo M."/>
            <person name="Orejas M."/>
            <person name="Ortiz-Castellanos L."/>
            <person name="Pisabarro A.G."/>
            <person name="Rodriguez-Romero J."/>
            <person name="Ruiz-Herrera J."/>
            <person name="Ruiz-Vazquez R."/>
            <person name="Sanz C."/>
            <person name="Schackwitz W."/>
            <person name="Schmutz J."/>
            <person name="Shahriari M."/>
            <person name="Shelest E."/>
            <person name="Silva-Franco F."/>
            <person name="Soanes D."/>
            <person name="Syed K."/>
            <person name="Tagua V.G."/>
            <person name="Talbot N.J."/>
            <person name="Thon M."/>
            <person name="De vries R.P."/>
            <person name="Wiebenga A."/>
            <person name="Yadav J.S."/>
            <person name="Braun E.L."/>
            <person name="Baker S."/>
            <person name="Garre V."/>
            <person name="Horwitz B."/>
            <person name="Torres-Martinez S."/>
            <person name="Idnurm A."/>
            <person name="Herrera-Estrella A."/>
            <person name="Gabaldon T."/>
            <person name="Grigoriev I.V."/>
        </authorList>
    </citation>
    <scope>NUCLEOTIDE SEQUENCE [LARGE SCALE GENOMIC DNA]</scope>
    <source>
        <strain evidence="13">NRRL 1555(-)</strain>
    </source>
</reference>
<dbReference type="GO" id="GO:0006646">
    <property type="term" value="P:phosphatidylethanolamine biosynthetic process"/>
    <property type="evidence" value="ECO:0007669"/>
    <property type="project" value="UniProtKB-UniPathway"/>
</dbReference>
<evidence type="ECO:0000313" key="12">
    <source>
        <dbReference type="EMBL" id="OAD77391.1"/>
    </source>
</evidence>
<keyword evidence="6" id="KW-0443">Lipid metabolism</keyword>
<evidence type="ECO:0000256" key="9">
    <source>
        <dbReference type="ARBA" id="ARBA00023264"/>
    </source>
</evidence>
<dbReference type="UniPathway" id="UPA00558"/>
<dbReference type="PANTHER" id="PTHR10067:SF17">
    <property type="entry name" value="PHOSPHATIDYLSERINE DECARBOXYLASE PROENZYME 2"/>
    <property type="match status" value="1"/>
</dbReference>
<keyword evidence="7" id="KW-0594">Phospholipid biosynthesis</keyword>
<keyword evidence="8" id="KW-0456">Lyase</keyword>
<dbReference type="InParanoid" id="A0A167P7B2"/>
<evidence type="ECO:0000256" key="4">
    <source>
        <dbReference type="ARBA" id="ARBA00022516"/>
    </source>
</evidence>
<comment type="pathway">
    <text evidence="2">Lipid metabolism.</text>
</comment>
<evidence type="ECO:0000313" key="13">
    <source>
        <dbReference type="Proteomes" id="UP000077315"/>
    </source>
</evidence>
<evidence type="ECO:0000256" key="10">
    <source>
        <dbReference type="ARBA" id="ARBA00023317"/>
    </source>
</evidence>
<dbReference type="VEuPathDB" id="FungiDB:PHYBLDRAFT_157747"/>
<dbReference type="AlphaFoldDB" id="A0A167P7B2"/>
<comment type="cofactor">
    <cofactor evidence="1">
        <name>pyruvate</name>
        <dbReference type="ChEBI" id="CHEBI:15361"/>
    </cofactor>
</comment>
<dbReference type="PANTHER" id="PTHR10067">
    <property type="entry name" value="PHOSPHATIDYLSERINE DECARBOXYLASE"/>
    <property type="match status" value="1"/>
</dbReference>
<accession>A0A167P7B2</accession>
<sequence>MLTPEYEDITQNELVEQHIKDNDTEGLGNDLSIAIDKTEQGNCMEGGIHTPSGQLPKHWYSRKLTGWIHSHLLPESFKTAVEKRYGVFLVVRKTGEYHYEEMPMYTRIGMHMLFAGYYQGKLVETETMKKLFLIETIRQGAYFTDPKSVSQIPSFVEHYGINMNDYVKPALDSYSNFNDFFTRAIRPSVRPIASPEDSSIFVSAADSRLGVFSSVEKATEFWIKGKKFTLHNFLQDAKLADQLEGGSMAIFRLAPQDYHRWHAPADGEIESIQTVAGTYYTVNPCVVKEDVNVFTENHRQILTFRHPLGFNYAVVPIGALLVGSIVLSENTVVGKSLKKGDEMGYFQYGGSTVAVIFPKNSVEWDSDLLKTSKSSLETKVNMGEHIGRLNTDAL</sequence>
<protein>
    <recommendedName>
        <fullName evidence="3">phosphatidylserine decarboxylase</fullName>
        <ecNumber evidence="3">4.1.1.65</ecNumber>
    </recommendedName>
</protein>
<evidence type="ECO:0000256" key="1">
    <source>
        <dbReference type="ARBA" id="ARBA00001928"/>
    </source>
</evidence>
<evidence type="ECO:0000256" key="6">
    <source>
        <dbReference type="ARBA" id="ARBA00023098"/>
    </source>
</evidence>
<organism evidence="12 13">
    <name type="scientific">Phycomyces blakesleeanus (strain ATCC 8743b / DSM 1359 / FGSC 10004 / NBRC 33097 / NRRL 1555)</name>
    <dbReference type="NCBI Taxonomy" id="763407"/>
    <lineage>
        <taxon>Eukaryota</taxon>
        <taxon>Fungi</taxon>
        <taxon>Fungi incertae sedis</taxon>
        <taxon>Mucoromycota</taxon>
        <taxon>Mucoromycotina</taxon>
        <taxon>Mucoromycetes</taxon>
        <taxon>Mucorales</taxon>
        <taxon>Phycomycetaceae</taxon>
        <taxon>Phycomyces</taxon>
    </lineage>
</organism>
<dbReference type="InterPro" id="IPR033177">
    <property type="entry name" value="PSD-B"/>
</dbReference>
<dbReference type="Pfam" id="PF02666">
    <property type="entry name" value="PS_Dcarbxylase"/>
    <property type="match status" value="1"/>
</dbReference>
<evidence type="ECO:0000256" key="7">
    <source>
        <dbReference type="ARBA" id="ARBA00023209"/>
    </source>
</evidence>
<dbReference type="STRING" id="763407.A0A167P7B2"/>
<evidence type="ECO:0000256" key="3">
    <source>
        <dbReference type="ARBA" id="ARBA00012243"/>
    </source>
</evidence>
<evidence type="ECO:0000256" key="5">
    <source>
        <dbReference type="ARBA" id="ARBA00022793"/>
    </source>
</evidence>